<dbReference type="Pfam" id="PF00004">
    <property type="entry name" value="AAA"/>
    <property type="match status" value="1"/>
</dbReference>
<keyword evidence="2" id="KW-0547">Nucleotide-binding</keyword>
<evidence type="ECO:0000256" key="1">
    <source>
        <dbReference type="ARBA" id="ARBA00004572"/>
    </source>
</evidence>
<dbReference type="PROSITE" id="PS00674">
    <property type="entry name" value="AAA"/>
    <property type="match status" value="1"/>
</dbReference>
<dbReference type="InterPro" id="IPR003959">
    <property type="entry name" value="ATPase_AAA_core"/>
</dbReference>
<dbReference type="SUPFAM" id="SSF52540">
    <property type="entry name" value="P-loop containing nucleoside triphosphate hydrolases"/>
    <property type="match status" value="1"/>
</dbReference>
<dbReference type="InterPro" id="IPR041569">
    <property type="entry name" value="AAA_lid_3"/>
</dbReference>
<keyword evidence="9" id="KW-1185">Reference proteome</keyword>
<dbReference type="GO" id="GO:0005741">
    <property type="term" value="C:mitochondrial outer membrane"/>
    <property type="evidence" value="ECO:0007669"/>
    <property type="project" value="UniProtKB-SubCell"/>
</dbReference>
<protein>
    <recommendedName>
        <fullName evidence="7">AAA+ ATPase domain-containing protein</fullName>
    </recommendedName>
</protein>
<dbReference type="InterPro" id="IPR056653">
    <property type="entry name" value="DUF7751"/>
</dbReference>
<organism evidence="8 9">
    <name type="scientific">Vigna mungo</name>
    <name type="common">Black gram</name>
    <name type="synonym">Phaseolus mungo</name>
    <dbReference type="NCBI Taxonomy" id="3915"/>
    <lineage>
        <taxon>Eukaryota</taxon>
        <taxon>Viridiplantae</taxon>
        <taxon>Streptophyta</taxon>
        <taxon>Embryophyta</taxon>
        <taxon>Tracheophyta</taxon>
        <taxon>Spermatophyta</taxon>
        <taxon>Magnoliopsida</taxon>
        <taxon>eudicotyledons</taxon>
        <taxon>Gunneridae</taxon>
        <taxon>Pentapetalae</taxon>
        <taxon>rosids</taxon>
        <taxon>fabids</taxon>
        <taxon>Fabales</taxon>
        <taxon>Fabaceae</taxon>
        <taxon>Papilionoideae</taxon>
        <taxon>50 kb inversion clade</taxon>
        <taxon>NPAAA clade</taxon>
        <taxon>indigoferoid/millettioid clade</taxon>
        <taxon>Phaseoleae</taxon>
        <taxon>Vigna</taxon>
    </lineage>
</organism>
<dbReference type="Gene3D" id="3.40.50.300">
    <property type="entry name" value="P-loop containing nucleotide triphosphate hydrolases"/>
    <property type="match status" value="1"/>
</dbReference>
<dbReference type="EMBL" id="CP144692">
    <property type="protein sequence ID" value="WVY97452.1"/>
    <property type="molecule type" value="Genomic_DNA"/>
</dbReference>
<dbReference type="Pfam" id="PF17862">
    <property type="entry name" value="AAA_lid_3"/>
    <property type="match status" value="1"/>
</dbReference>
<dbReference type="InterPro" id="IPR003960">
    <property type="entry name" value="ATPase_AAA_CS"/>
</dbReference>
<dbReference type="GO" id="GO:0005524">
    <property type="term" value="F:ATP binding"/>
    <property type="evidence" value="ECO:0007669"/>
    <property type="project" value="UniProtKB-KW"/>
</dbReference>
<keyword evidence="5" id="KW-0496">Mitochondrion</keyword>
<feature type="compositionally biased region" description="Polar residues" evidence="6">
    <location>
        <begin position="408"/>
        <end position="427"/>
    </location>
</feature>
<reference evidence="8 9" key="1">
    <citation type="journal article" date="2023" name="Life. Sci Alliance">
        <title>Evolutionary insights into 3D genome organization and epigenetic landscape of Vigna mungo.</title>
        <authorList>
            <person name="Junaid A."/>
            <person name="Singh B."/>
            <person name="Bhatia S."/>
        </authorList>
    </citation>
    <scope>NUCLEOTIDE SEQUENCE [LARGE SCALE GENOMIC DNA]</scope>
    <source>
        <strain evidence="8">Urdbean</strain>
    </source>
</reference>
<evidence type="ECO:0000256" key="3">
    <source>
        <dbReference type="ARBA" id="ARBA00022787"/>
    </source>
</evidence>
<name>A0AAQ3RLL6_VIGMU</name>
<accession>A0AAQ3RLL6</accession>
<sequence length="1374" mass="149762">MEDSSSTTVPSVAPVNESGPANESAEPELRPSDLPDTASLKAVDGCDAISPDKSPSTPVEGEALVSPQCLGETAEKSKGAGAAAATVSAVGRSKKRPTKLNPKVAWAKLLSQCSQRAHRVVVEVNTDSCWFFYSLLWSLGDIHTRQTTLEVLISCCHWGKELRLLGCKREGTKERKRKMIIEERRKEMQIPLLRIVNSLGNNDLEEEGGTDSIDLRGCVLGLGFDMGDAAIQLTLEGGNTDSVFTWLWGSDDKVMTGQSVLAEFRNPHVPISDLSFTVGQGRNCNLWLKDPTVGNMLCKLSHIERGGSSVALLEITGGKGSIQVNGRTHRKNTRLILSGGDEVIFQQLTNNNITHAGIPSSVSILEAQSAPINGAQVEARSGDPSAVAGASILASLSNLHKDLSLLSSPAKNGKNVQQNTDISSLPSGNGDDVPDSEMKDATSKDVPPSGVFSADKTVLASSNTVNENPSIEATEVDTTVDADVGKVAAATYELRPLLRMLAGSCPELDLSCGITKILEERRELRELLKDVDTPTILASTRRQAFKDSLEQRILKSEDIDVSFETFPYYLSDTTKSVLIASTFIHLKCNGFAKYASDLPSVSPRILLSGPAGGSEIYQETLCKALAKHFGARLLIVDSLSLPGVCFIRHSSFVVESKVFPDHGLYWDCLLASVQMVVWSIRINGAPAKEVDSAKESSRPERPSVFAKRSSQTATLHHKKPASSVDAEIIGGSTLSSQAMLKQEVSTASSKGTTLKEGDRVKFVGNFPSAVSALPNYPSSYGSRGKVMLAFEDNGSSKIGVRFDKSIPDGNDLGGLCEDDRGFFCSANHLLRVDGSGGDDTDKVAINDIFEVTSNQSKSGPLVLFIKDIEKTMVGNYEVLKNKFESLPPNVVVIGSHTMLDSRKEKTQPGGLLFTKFGSNQTALLDLAFPDNFSRLHDRSKETPKVMKQLGRLFPNKVTIQLPQDESLLSDWKQQLERDIETMKAQSNIVSVRTVLNRIGLDCPDLETLCIKDQTLATESVEKIVGWAISYHFMHSSEASTKDSKLDVVTENEFEKKLLADVIPPTDIGVTFDDIGALENVKDTLKELVMLPLQRPELFCKGQLTKPCKGILLFGPPGTGKTMLAKAVATEAGANFINISMSSITSKWFGEGEKYVKAVFSLASKIAPSVIFVDEVDSMLGRRENPSEHEAMRKMKNEFMVNWDGLRTKDKERVLVLAATNRPFDLDEAVIRRLPRRLMVNLPDAPNREKILRVILAKEDLAPDVDFEAMANMTDGYSGSDLKNLCVTAAHCPIREILEKEKKDKSLALSENKPLPGLCGSSDIRPLKIDDFRYAHEQVCASVSSESTNMNELLQWNDLYGEGGSRKMRSLSYFM</sequence>
<gene>
    <name evidence="8" type="ORF">V8G54_029603</name>
</gene>
<dbReference type="InterPro" id="IPR051701">
    <property type="entry name" value="Mito_OM_Translocase_MSP1"/>
</dbReference>
<evidence type="ECO:0000256" key="5">
    <source>
        <dbReference type="ARBA" id="ARBA00023128"/>
    </source>
</evidence>
<evidence type="ECO:0000313" key="8">
    <source>
        <dbReference type="EMBL" id="WVY97452.1"/>
    </source>
</evidence>
<comment type="subcellular location">
    <subcellularLocation>
        <location evidence="1">Mitochondrion outer membrane</location>
        <topology evidence="1">Single-pass membrane protein</topology>
    </subcellularLocation>
</comment>
<evidence type="ECO:0000256" key="6">
    <source>
        <dbReference type="SAM" id="MobiDB-lite"/>
    </source>
</evidence>
<evidence type="ECO:0000259" key="7">
    <source>
        <dbReference type="SMART" id="SM00382"/>
    </source>
</evidence>
<dbReference type="Proteomes" id="UP001374535">
    <property type="component" value="Chromosome 9"/>
</dbReference>
<dbReference type="SUPFAM" id="SSF49879">
    <property type="entry name" value="SMAD/FHA domain"/>
    <property type="match status" value="1"/>
</dbReference>
<feature type="region of interest" description="Disordered" evidence="6">
    <location>
        <begin position="691"/>
        <end position="712"/>
    </location>
</feature>
<dbReference type="PANTHER" id="PTHR45644:SF73">
    <property type="entry name" value="AAA-TYPE ATPASE FAMILY PROTEIN"/>
    <property type="match status" value="1"/>
</dbReference>
<proteinExistence type="predicted"/>
<evidence type="ECO:0000313" key="9">
    <source>
        <dbReference type="Proteomes" id="UP001374535"/>
    </source>
</evidence>
<feature type="domain" description="AAA+ ATPase" evidence="7">
    <location>
        <begin position="1106"/>
        <end position="1243"/>
    </location>
</feature>
<feature type="compositionally biased region" description="Basic and acidic residues" evidence="6">
    <location>
        <begin position="691"/>
        <end position="701"/>
    </location>
</feature>
<keyword evidence="3" id="KW-1000">Mitochondrion outer membrane</keyword>
<dbReference type="Gene3D" id="1.10.8.60">
    <property type="match status" value="1"/>
</dbReference>
<dbReference type="InterPro" id="IPR027417">
    <property type="entry name" value="P-loop_NTPase"/>
</dbReference>
<dbReference type="InterPro" id="IPR008984">
    <property type="entry name" value="SMAD_FHA_dom_sf"/>
</dbReference>
<dbReference type="FunFam" id="3.40.50.300:FF:000416">
    <property type="entry name" value="p-loop nucleoside triphosphate hydrolase superfamily protein"/>
    <property type="match status" value="1"/>
</dbReference>
<dbReference type="InterPro" id="IPR003593">
    <property type="entry name" value="AAA+_ATPase"/>
</dbReference>
<feature type="region of interest" description="Disordered" evidence="6">
    <location>
        <begin position="1"/>
        <end position="64"/>
    </location>
</feature>
<dbReference type="SMART" id="SM00382">
    <property type="entry name" value="AAA"/>
    <property type="match status" value="1"/>
</dbReference>
<evidence type="ECO:0000256" key="4">
    <source>
        <dbReference type="ARBA" id="ARBA00022840"/>
    </source>
</evidence>
<dbReference type="Pfam" id="PF24933">
    <property type="entry name" value="DUF7751"/>
    <property type="match status" value="1"/>
</dbReference>
<feature type="region of interest" description="Disordered" evidence="6">
    <location>
        <begin position="408"/>
        <end position="452"/>
    </location>
</feature>
<dbReference type="GO" id="GO:0016887">
    <property type="term" value="F:ATP hydrolysis activity"/>
    <property type="evidence" value="ECO:0007669"/>
    <property type="project" value="InterPro"/>
</dbReference>
<evidence type="ECO:0000256" key="2">
    <source>
        <dbReference type="ARBA" id="ARBA00022741"/>
    </source>
</evidence>
<feature type="compositionally biased region" description="Low complexity" evidence="6">
    <location>
        <begin position="1"/>
        <end position="15"/>
    </location>
</feature>
<dbReference type="CDD" id="cd19520">
    <property type="entry name" value="RecA-like_ATAD1"/>
    <property type="match status" value="1"/>
</dbReference>
<keyword evidence="3" id="KW-0472">Membrane</keyword>
<keyword evidence="4" id="KW-0067">ATP-binding</keyword>
<dbReference type="PANTHER" id="PTHR45644">
    <property type="entry name" value="AAA ATPASE, PUTATIVE (AFU_ORTHOLOGUE AFUA_2G12920)-RELATED-RELATED"/>
    <property type="match status" value="1"/>
</dbReference>